<keyword evidence="5" id="KW-0949">S-adenosyl-L-methionine</keyword>
<dbReference type="AlphaFoldDB" id="M6G990"/>
<comment type="caution">
    <text evidence="6">The sequence shown here is derived from an EMBL/GenBank/DDBJ whole genome shotgun (WGS) entry which is preliminary data.</text>
</comment>
<evidence type="ECO:0000313" key="7">
    <source>
        <dbReference type="Proteomes" id="UP000012128"/>
    </source>
</evidence>
<sequence length="48" mass="4929">MKAVTVVGMGDEGCPGLSSIAANAVAKAQILAGGKRHLDFFLNSPEKK</sequence>
<dbReference type="Proteomes" id="UP000012128">
    <property type="component" value="Unassembled WGS sequence"/>
</dbReference>
<dbReference type="GO" id="GO:0009236">
    <property type="term" value="P:cobalamin biosynthetic process"/>
    <property type="evidence" value="ECO:0007669"/>
    <property type="project" value="UniProtKB-KW"/>
</dbReference>
<reference evidence="6 7" key="1">
    <citation type="submission" date="2013-01" db="EMBL/GenBank/DDBJ databases">
        <authorList>
            <person name="Harkins D.M."/>
            <person name="Durkin A.S."/>
            <person name="Brinkac L.M."/>
            <person name="Haft D.H."/>
            <person name="Selengut J.D."/>
            <person name="Sanka R."/>
            <person name="DePew J."/>
            <person name="Purushe J."/>
            <person name="Hospenthal D.R."/>
            <person name="Murray C.K."/>
            <person name="Pimentel G."/>
            <person name="Wasfy M."/>
            <person name="Parker T."/>
            <person name="Miller R.S."/>
            <person name="Vinetz J.M."/>
            <person name="Sutton G.G."/>
            <person name="Nierman W.C."/>
            <person name="Fouts D.E."/>
        </authorList>
    </citation>
    <scope>NUCLEOTIDE SEQUENCE [LARGE SCALE GENOMIC DNA]</scope>
    <source>
        <strain evidence="6 7">2006001854</strain>
    </source>
</reference>
<dbReference type="GO" id="GO:0032259">
    <property type="term" value="P:methylation"/>
    <property type="evidence" value="ECO:0007669"/>
    <property type="project" value="UniProtKB-KW"/>
</dbReference>
<evidence type="ECO:0000256" key="2">
    <source>
        <dbReference type="ARBA" id="ARBA00022573"/>
    </source>
</evidence>
<evidence type="ECO:0000256" key="4">
    <source>
        <dbReference type="ARBA" id="ARBA00022679"/>
    </source>
</evidence>
<organism evidence="6 7">
    <name type="scientific">Leptospira interrogans str. 2006001854</name>
    <dbReference type="NCBI Taxonomy" id="1001590"/>
    <lineage>
        <taxon>Bacteria</taxon>
        <taxon>Pseudomonadati</taxon>
        <taxon>Spirochaetota</taxon>
        <taxon>Spirochaetia</taxon>
        <taxon>Leptospirales</taxon>
        <taxon>Leptospiraceae</taxon>
        <taxon>Leptospira</taxon>
    </lineage>
</organism>
<dbReference type="PANTHER" id="PTHR43182:SF1">
    <property type="entry name" value="COBALT-PRECORRIN-7 C(5)-METHYLTRANSFERASE"/>
    <property type="match status" value="1"/>
</dbReference>
<dbReference type="GO" id="GO:0008168">
    <property type="term" value="F:methyltransferase activity"/>
    <property type="evidence" value="ECO:0007669"/>
    <property type="project" value="UniProtKB-KW"/>
</dbReference>
<keyword evidence="2" id="KW-0169">Cobalamin biosynthesis</keyword>
<dbReference type="InterPro" id="IPR050714">
    <property type="entry name" value="Cobalamin_biosynth_MTase"/>
</dbReference>
<protein>
    <submittedName>
        <fullName evidence="6">Uncharacterized protein</fullName>
    </submittedName>
</protein>
<evidence type="ECO:0000256" key="1">
    <source>
        <dbReference type="ARBA" id="ARBA00004953"/>
    </source>
</evidence>
<gene>
    <name evidence="6" type="ORF">LEP1GSC037_0177</name>
</gene>
<keyword evidence="3" id="KW-0489">Methyltransferase</keyword>
<evidence type="ECO:0000256" key="5">
    <source>
        <dbReference type="ARBA" id="ARBA00022691"/>
    </source>
</evidence>
<proteinExistence type="predicted"/>
<dbReference type="EMBL" id="AFLW02000142">
    <property type="protein sequence ID" value="EMM81325.1"/>
    <property type="molecule type" value="Genomic_DNA"/>
</dbReference>
<accession>M6G990</accession>
<name>M6G990_LEPIR</name>
<comment type="pathway">
    <text evidence="1">Cofactor biosynthesis; adenosylcobalamin biosynthesis.</text>
</comment>
<dbReference type="PANTHER" id="PTHR43182">
    <property type="entry name" value="COBALT-PRECORRIN-6B C(15)-METHYLTRANSFERASE (DECARBOXYLATING)"/>
    <property type="match status" value="1"/>
</dbReference>
<keyword evidence="4" id="KW-0808">Transferase</keyword>
<evidence type="ECO:0000256" key="3">
    <source>
        <dbReference type="ARBA" id="ARBA00022603"/>
    </source>
</evidence>
<evidence type="ECO:0000313" key="6">
    <source>
        <dbReference type="EMBL" id="EMM81325.1"/>
    </source>
</evidence>